<dbReference type="EMBL" id="DS989865">
    <property type="protein sequence ID" value="EDX72313.1"/>
    <property type="molecule type" value="Genomic_DNA"/>
</dbReference>
<dbReference type="STRING" id="118168.MC7420_982"/>
<protein>
    <recommendedName>
        <fullName evidence="3">HNH nuclease domain-containing protein</fullName>
    </recommendedName>
</protein>
<dbReference type="eggNOG" id="ENOG50334BD">
    <property type="taxonomic scope" value="Bacteria"/>
</dbReference>
<organism evidence="1 2">
    <name type="scientific">Coleofasciculus chthonoplastes PCC 7420</name>
    <dbReference type="NCBI Taxonomy" id="118168"/>
    <lineage>
        <taxon>Bacteria</taxon>
        <taxon>Bacillati</taxon>
        <taxon>Cyanobacteriota</taxon>
        <taxon>Cyanophyceae</taxon>
        <taxon>Coleofasciculales</taxon>
        <taxon>Coleofasciculaceae</taxon>
        <taxon>Coleofasciculus</taxon>
    </lineage>
</organism>
<reference evidence="1 2" key="1">
    <citation type="submission" date="2008-07" db="EMBL/GenBank/DDBJ databases">
        <authorList>
            <person name="Tandeau de Marsac N."/>
            <person name="Ferriera S."/>
            <person name="Johnson J."/>
            <person name="Kravitz S."/>
            <person name="Beeson K."/>
            <person name="Sutton G."/>
            <person name="Rogers Y.-H."/>
            <person name="Friedman R."/>
            <person name="Frazier M."/>
            <person name="Venter J.C."/>
        </authorList>
    </citation>
    <scope>NUCLEOTIDE SEQUENCE [LARGE SCALE GENOMIC DNA]</scope>
    <source>
        <strain evidence="1 2">PCC 7420</strain>
    </source>
</reference>
<gene>
    <name evidence="1" type="ORF">MC7420_982</name>
</gene>
<dbReference type="AlphaFoldDB" id="B4W0L7"/>
<keyword evidence="2" id="KW-1185">Reference proteome</keyword>
<dbReference type="HOGENOM" id="CLU_2000004_0_0_3"/>
<name>B4W0L7_9CYAN</name>
<dbReference type="Proteomes" id="UP000003835">
    <property type="component" value="Unassembled WGS sequence"/>
</dbReference>
<dbReference type="OrthoDB" id="1346788at2"/>
<evidence type="ECO:0000313" key="2">
    <source>
        <dbReference type="Proteomes" id="UP000003835"/>
    </source>
</evidence>
<accession>B4W0L7</accession>
<evidence type="ECO:0008006" key="3">
    <source>
        <dbReference type="Google" id="ProtNLM"/>
    </source>
</evidence>
<sequence>MGFCAYSERYIKSTDAVDVEHFDARLKSTENDNYWNWYTVVHWINQHKPRKIEPFEPILKPYSADLNQRIKYENGQFIAVAPNDKEAENLIKYLGWNRPELYEDRRKHIERIRFVQQVYKNNQD</sequence>
<evidence type="ECO:0000313" key="1">
    <source>
        <dbReference type="EMBL" id="EDX72313.1"/>
    </source>
</evidence>
<proteinExistence type="predicted"/>